<proteinExistence type="predicted"/>
<evidence type="ECO:0000313" key="2">
    <source>
        <dbReference type="EMBL" id="EAY30498.1"/>
    </source>
</evidence>
<dbReference type="OrthoDB" id="1059469at2"/>
<dbReference type="Proteomes" id="UP000004095">
    <property type="component" value="Unassembled WGS sequence"/>
</dbReference>
<accession>A1ZG81</accession>
<evidence type="ECO:0000256" key="1">
    <source>
        <dbReference type="SAM" id="SignalP"/>
    </source>
</evidence>
<name>A1ZG81_MICM2</name>
<protein>
    <submittedName>
        <fullName evidence="2">Uncharacterized protein</fullName>
    </submittedName>
</protein>
<feature type="signal peptide" evidence="1">
    <location>
        <begin position="1"/>
        <end position="23"/>
    </location>
</feature>
<dbReference type="RefSeq" id="WP_002694727.1">
    <property type="nucleotide sequence ID" value="NZ_AAWS01000006.1"/>
</dbReference>
<evidence type="ECO:0000313" key="3">
    <source>
        <dbReference type="Proteomes" id="UP000004095"/>
    </source>
</evidence>
<dbReference type="AlphaFoldDB" id="A1ZG81"/>
<comment type="caution">
    <text evidence="2">The sequence shown here is derived from an EMBL/GenBank/DDBJ whole genome shotgun (WGS) entry which is preliminary data.</text>
</comment>
<keyword evidence="1" id="KW-0732">Signal</keyword>
<keyword evidence="3" id="KW-1185">Reference proteome</keyword>
<dbReference type="eggNOG" id="ENOG502ZA8D">
    <property type="taxonomic scope" value="Bacteria"/>
</dbReference>
<sequence>MKQLIGYCLCFLLSVLLVCSVYAQNQRLEVPVRIGFDDLYMAPIGQKGVVVFNKTRSNVGKGFVEYVFRKYDHHLKTEWTIKGVVKKSLPFIDFAYSTNTLYLLFGKAQSRTYQVVKVNANAGFLEKFELFLLERLEVSHFAASQNDLYVGGMLQGEPAMLHTNLILKKTKILPLSFKGRAYVEAVYLDTLNNFVNATVVSVHRGEPTVLLKSYQKGQEVRSINLPNQKDKYLQDAQVIAIPRNEQLVVGIYAHSQQQKAHQGLFVARLTAQNELKSKRYYSFNDLKNFYGHLSEREQKRIQRKVNRRKKKGKREYTVQDKILLHKIVRQKDTYLLCGDMYIESVRVPGGAFFTPRRFPQNPLPREWEYSRSIGIALNAKGFMQWDNVIKLNRVKVPQIYPVSMFHVGADSSSLTYYFNDELHAKTFAQSKANNEVKSVKLKTSNPDDSIKENMGLQTRRWYGGFYLVWGYQRIKNKRTGKRKVFFVQKMSFASE</sequence>
<feature type="chain" id="PRO_5002641425" evidence="1">
    <location>
        <begin position="24"/>
        <end position="495"/>
    </location>
</feature>
<gene>
    <name evidence="2" type="ORF">M23134_03134</name>
</gene>
<dbReference type="EMBL" id="AAWS01000006">
    <property type="protein sequence ID" value="EAY30498.1"/>
    <property type="molecule type" value="Genomic_DNA"/>
</dbReference>
<reference evidence="2 3" key="1">
    <citation type="submission" date="2007-01" db="EMBL/GenBank/DDBJ databases">
        <authorList>
            <person name="Haygood M."/>
            <person name="Podell S."/>
            <person name="Anderson C."/>
            <person name="Hopkinson B."/>
            <person name="Roe K."/>
            <person name="Barbeau K."/>
            <person name="Gaasterland T."/>
            <person name="Ferriera S."/>
            <person name="Johnson J."/>
            <person name="Kravitz S."/>
            <person name="Beeson K."/>
            <person name="Sutton G."/>
            <person name="Rogers Y.-H."/>
            <person name="Friedman R."/>
            <person name="Frazier M."/>
            <person name="Venter J.C."/>
        </authorList>
    </citation>
    <scope>NUCLEOTIDE SEQUENCE [LARGE SCALE GENOMIC DNA]</scope>
    <source>
        <strain evidence="2 3">ATCC 23134</strain>
    </source>
</reference>
<organism evidence="2 3">
    <name type="scientific">Microscilla marina ATCC 23134</name>
    <dbReference type="NCBI Taxonomy" id="313606"/>
    <lineage>
        <taxon>Bacteria</taxon>
        <taxon>Pseudomonadati</taxon>
        <taxon>Bacteroidota</taxon>
        <taxon>Cytophagia</taxon>
        <taxon>Cytophagales</taxon>
        <taxon>Microscillaceae</taxon>
        <taxon>Microscilla</taxon>
    </lineage>
</organism>